<organism evidence="4 5">
    <name type="scientific">Actinoallomurus spadix</name>
    <dbReference type="NCBI Taxonomy" id="79912"/>
    <lineage>
        <taxon>Bacteria</taxon>
        <taxon>Bacillati</taxon>
        <taxon>Actinomycetota</taxon>
        <taxon>Actinomycetes</taxon>
        <taxon>Streptosporangiales</taxon>
        <taxon>Thermomonosporaceae</taxon>
        <taxon>Actinoallomurus</taxon>
    </lineage>
</organism>
<keyword evidence="5" id="KW-1185">Reference proteome</keyword>
<dbReference type="EMBL" id="BAAABM010000047">
    <property type="protein sequence ID" value="GAA0356614.1"/>
    <property type="molecule type" value="Genomic_DNA"/>
</dbReference>
<gene>
    <name evidence="4" type="ORF">GCM10010151_52820</name>
</gene>
<evidence type="ECO:0000313" key="4">
    <source>
        <dbReference type="EMBL" id="GAA0356614.1"/>
    </source>
</evidence>
<evidence type="ECO:0000259" key="3">
    <source>
        <dbReference type="Pfam" id="PF20177"/>
    </source>
</evidence>
<feature type="transmembrane region" description="Helical" evidence="2">
    <location>
        <begin position="39"/>
        <end position="58"/>
    </location>
</feature>
<feature type="compositionally biased region" description="Basic and acidic residues" evidence="1">
    <location>
        <begin position="174"/>
        <end position="196"/>
    </location>
</feature>
<keyword evidence="2" id="KW-0812">Transmembrane</keyword>
<feature type="domain" description="DUF6542" evidence="3">
    <location>
        <begin position="39"/>
        <end position="153"/>
    </location>
</feature>
<feature type="region of interest" description="Disordered" evidence="1">
    <location>
        <begin position="1"/>
        <end position="34"/>
    </location>
</feature>
<reference evidence="5" key="1">
    <citation type="journal article" date="2019" name="Int. J. Syst. Evol. Microbiol.">
        <title>The Global Catalogue of Microorganisms (GCM) 10K type strain sequencing project: providing services to taxonomists for standard genome sequencing and annotation.</title>
        <authorList>
            <consortium name="The Broad Institute Genomics Platform"/>
            <consortium name="The Broad Institute Genome Sequencing Center for Infectious Disease"/>
            <person name="Wu L."/>
            <person name="Ma J."/>
        </authorList>
    </citation>
    <scope>NUCLEOTIDE SEQUENCE [LARGE SCALE GENOMIC DNA]</scope>
    <source>
        <strain evidence="5">JCM 3146</strain>
    </source>
</reference>
<protein>
    <recommendedName>
        <fullName evidence="3">DUF6542 domain-containing protein</fullName>
    </recommendedName>
</protein>
<name>A0ABP3GZ41_9ACTN</name>
<accession>A0ABP3GZ41</accession>
<evidence type="ECO:0000256" key="2">
    <source>
        <dbReference type="SAM" id="Phobius"/>
    </source>
</evidence>
<comment type="caution">
    <text evidence="4">The sequence shown here is derived from an EMBL/GenBank/DDBJ whole genome shotgun (WGS) entry which is preliminary data.</text>
</comment>
<feature type="transmembrane region" description="Helical" evidence="2">
    <location>
        <begin position="64"/>
        <end position="81"/>
    </location>
</feature>
<dbReference type="InterPro" id="IPR046672">
    <property type="entry name" value="DUF6542"/>
</dbReference>
<feature type="transmembrane region" description="Helical" evidence="2">
    <location>
        <begin position="132"/>
        <end position="152"/>
    </location>
</feature>
<dbReference type="Pfam" id="PF20177">
    <property type="entry name" value="DUF6542"/>
    <property type="match status" value="1"/>
</dbReference>
<proteinExistence type="predicted"/>
<feature type="region of interest" description="Disordered" evidence="1">
    <location>
        <begin position="174"/>
        <end position="216"/>
    </location>
</feature>
<feature type="transmembrane region" description="Helical" evidence="2">
    <location>
        <begin position="88"/>
        <end position="112"/>
    </location>
</feature>
<dbReference type="Proteomes" id="UP001501822">
    <property type="component" value="Unassembled WGS sequence"/>
</dbReference>
<evidence type="ECO:0000256" key="1">
    <source>
        <dbReference type="SAM" id="MobiDB-lite"/>
    </source>
</evidence>
<sequence>MATDTRGDPETVPAPRGREKRRPPASPAGRSRARSAVTLTGRGGAVVVFGCTLLGAVVGGLFGLRSAQGVLFVAGCLLAVSATRRTDLLTLVVSPPLLFFLVSLLSAVTVSLGEKSFLVSVVVTLAAKLTSSVPWLFLGAVLVVLIAVPRGLPANLRDLRTRVAADNPFRGRTALRDRGRGRRATDEDPVRWDESPGRLPAAKAPSTETTESEDEG</sequence>
<evidence type="ECO:0000313" key="5">
    <source>
        <dbReference type="Proteomes" id="UP001501822"/>
    </source>
</evidence>
<keyword evidence="2" id="KW-1133">Transmembrane helix</keyword>
<keyword evidence="2" id="KW-0472">Membrane</keyword>